<gene>
    <name evidence="3" type="ORF">FHS82_000367</name>
</gene>
<dbReference type="Proteomes" id="UP001429580">
    <property type="component" value="Unassembled WGS sequence"/>
</dbReference>
<feature type="compositionally biased region" description="Low complexity" evidence="1">
    <location>
        <begin position="406"/>
        <end position="434"/>
    </location>
</feature>
<feature type="transmembrane region" description="Helical" evidence="2">
    <location>
        <begin position="74"/>
        <end position="95"/>
    </location>
</feature>
<comment type="caution">
    <text evidence="3">The sequence shown here is derived from an EMBL/GenBank/DDBJ whole genome shotgun (WGS) entry which is preliminary data.</text>
</comment>
<feature type="transmembrane region" description="Helical" evidence="2">
    <location>
        <begin position="107"/>
        <end position="125"/>
    </location>
</feature>
<dbReference type="RefSeq" id="WP_166948124.1">
    <property type="nucleotide sequence ID" value="NZ_JAASQI010000001.1"/>
</dbReference>
<feature type="transmembrane region" description="Helical" evidence="2">
    <location>
        <begin position="20"/>
        <end position="38"/>
    </location>
</feature>
<accession>A0ABX0UUC0</accession>
<sequence>MVTRPQTSPLDPAADAAALLRRLGFALLVVVLPVATFLSRRATIVLAPIGVALLILSSVIEAPPRGLARVFAALARSPAGIAGILLLVWSALSVFWSPDRGEAGDKLFNIVQAVLLALLGVTTLPERVRASNLYLTGIGAALAALLALALLATRSRDALLNDTAIFERGLTALALVVWPAIAWLESRSRRGLAAALGAATAAALVAARVWTPLIGFAVAAAIYGLTAWRPVAGNRVTAWGTAGILLGAPLFAVLLSPAVALLFVEGSVVREAIAAWHALVLAAPGSFLIGHGLDTALAARVAGTIPAATPYGFPFEIWYELGAVGAALAALVLYFVVRRLDETSAGPAGSGQLVPGLTAAVASAFTLSVLGVGMAFPWWMTTLAVVVISFAAITRGQFRTRRPKAGAKPAGESPSPASAQAQARATGTAGYKGS</sequence>
<keyword evidence="2" id="KW-0472">Membrane</keyword>
<reference evidence="3 4" key="1">
    <citation type="submission" date="2020-03" db="EMBL/GenBank/DDBJ databases">
        <title>Genomic Encyclopedia of Type Strains, Phase IV (KMG-IV): sequencing the most valuable type-strain genomes for metagenomic binning, comparative biology and taxonomic classification.</title>
        <authorList>
            <person name="Goeker M."/>
        </authorList>
    </citation>
    <scope>NUCLEOTIDE SEQUENCE [LARGE SCALE GENOMIC DNA]</scope>
    <source>
        <strain evidence="3 4">DSM 103870</strain>
    </source>
</reference>
<feature type="transmembrane region" description="Helical" evidence="2">
    <location>
        <begin position="165"/>
        <end position="184"/>
    </location>
</feature>
<evidence type="ECO:0000313" key="3">
    <source>
        <dbReference type="EMBL" id="NIJ56554.1"/>
    </source>
</evidence>
<feature type="transmembrane region" description="Helical" evidence="2">
    <location>
        <begin position="196"/>
        <end position="223"/>
    </location>
</feature>
<evidence type="ECO:0000256" key="2">
    <source>
        <dbReference type="SAM" id="Phobius"/>
    </source>
</evidence>
<protein>
    <submittedName>
        <fullName evidence="3">Uncharacterized protein</fullName>
    </submittedName>
</protein>
<evidence type="ECO:0000256" key="1">
    <source>
        <dbReference type="SAM" id="MobiDB-lite"/>
    </source>
</evidence>
<dbReference type="EMBL" id="JAASQI010000001">
    <property type="protein sequence ID" value="NIJ56554.1"/>
    <property type="molecule type" value="Genomic_DNA"/>
</dbReference>
<feature type="transmembrane region" description="Helical" evidence="2">
    <location>
        <begin position="243"/>
        <end position="264"/>
    </location>
</feature>
<evidence type="ECO:0000313" key="4">
    <source>
        <dbReference type="Proteomes" id="UP001429580"/>
    </source>
</evidence>
<feature type="transmembrane region" description="Helical" evidence="2">
    <location>
        <begin position="376"/>
        <end position="394"/>
    </location>
</feature>
<feature type="transmembrane region" description="Helical" evidence="2">
    <location>
        <begin position="132"/>
        <end position="153"/>
    </location>
</feature>
<proteinExistence type="predicted"/>
<name>A0ABX0UUC0_9HYPH</name>
<keyword evidence="4" id="KW-1185">Reference proteome</keyword>
<keyword evidence="2" id="KW-0812">Transmembrane</keyword>
<feature type="transmembrane region" description="Helical" evidence="2">
    <location>
        <begin position="349"/>
        <end position="370"/>
    </location>
</feature>
<feature type="region of interest" description="Disordered" evidence="1">
    <location>
        <begin position="401"/>
        <end position="434"/>
    </location>
</feature>
<organism evidence="3 4">
    <name type="scientific">Pseudochelatococcus lubricantis</name>
    <dbReference type="NCBI Taxonomy" id="1538102"/>
    <lineage>
        <taxon>Bacteria</taxon>
        <taxon>Pseudomonadati</taxon>
        <taxon>Pseudomonadota</taxon>
        <taxon>Alphaproteobacteria</taxon>
        <taxon>Hyphomicrobiales</taxon>
        <taxon>Chelatococcaceae</taxon>
        <taxon>Pseudochelatococcus</taxon>
    </lineage>
</organism>
<feature type="transmembrane region" description="Helical" evidence="2">
    <location>
        <begin position="317"/>
        <end position="337"/>
    </location>
</feature>
<keyword evidence="2" id="KW-1133">Transmembrane helix</keyword>
<feature type="transmembrane region" description="Helical" evidence="2">
    <location>
        <begin position="276"/>
        <end position="297"/>
    </location>
</feature>
<feature type="transmembrane region" description="Helical" evidence="2">
    <location>
        <begin position="44"/>
        <end position="62"/>
    </location>
</feature>